<dbReference type="SUPFAM" id="SSF48013">
    <property type="entry name" value="NusB-like"/>
    <property type="match status" value="1"/>
</dbReference>
<comment type="caution">
    <text evidence="7">The sequence shown here is derived from an EMBL/GenBank/DDBJ whole genome shotgun (WGS) entry which is preliminary data.</text>
</comment>
<feature type="domain" description="NusB/RsmB/TIM44" evidence="6">
    <location>
        <begin position="7"/>
        <end position="98"/>
    </location>
</feature>
<dbReference type="InterPro" id="IPR011605">
    <property type="entry name" value="NusB_fam"/>
</dbReference>
<gene>
    <name evidence="7" type="ORF">Q757_05385</name>
</gene>
<accession>A0ABR4XQI2</accession>
<dbReference type="EMBL" id="AXCV01000230">
    <property type="protein sequence ID" value="KGO31733.1"/>
    <property type="molecule type" value="Genomic_DNA"/>
</dbReference>
<dbReference type="InterPro" id="IPR035926">
    <property type="entry name" value="NusB-like_sf"/>
</dbReference>
<feature type="non-terminal residue" evidence="7">
    <location>
        <position position="1"/>
    </location>
</feature>
<evidence type="ECO:0000259" key="6">
    <source>
        <dbReference type="Pfam" id="PF01029"/>
    </source>
</evidence>
<evidence type="ECO:0000256" key="4">
    <source>
        <dbReference type="ARBA" id="ARBA00023015"/>
    </source>
</evidence>
<protein>
    <submittedName>
        <fullName evidence="7">Transcription termination factor NusB</fullName>
    </submittedName>
</protein>
<dbReference type="Proteomes" id="UP000030023">
    <property type="component" value="Unassembled WGS sequence"/>
</dbReference>
<keyword evidence="5" id="KW-0804">Transcription</keyword>
<keyword evidence="4" id="KW-0805">Transcription regulation</keyword>
<evidence type="ECO:0000256" key="2">
    <source>
        <dbReference type="ARBA" id="ARBA00022814"/>
    </source>
</evidence>
<evidence type="ECO:0000313" key="7">
    <source>
        <dbReference type="EMBL" id="KGO31733.1"/>
    </source>
</evidence>
<dbReference type="Gene3D" id="1.10.940.10">
    <property type="entry name" value="NusB-like"/>
    <property type="match status" value="1"/>
</dbReference>
<evidence type="ECO:0000256" key="1">
    <source>
        <dbReference type="ARBA" id="ARBA00005952"/>
    </source>
</evidence>
<dbReference type="PANTHER" id="PTHR11078">
    <property type="entry name" value="N UTILIZATION SUBSTANCE PROTEIN B-RELATED"/>
    <property type="match status" value="1"/>
</dbReference>
<keyword evidence="3" id="KW-0694">RNA-binding</keyword>
<evidence type="ECO:0000313" key="8">
    <source>
        <dbReference type="Proteomes" id="UP000030023"/>
    </source>
</evidence>
<keyword evidence="8" id="KW-1185">Reference proteome</keyword>
<proteinExistence type="inferred from homology"/>
<evidence type="ECO:0000256" key="5">
    <source>
        <dbReference type="ARBA" id="ARBA00023163"/>
    </source>
</evidence>
<evidence type="ECO:0000256" key="3">
    <source>
        <dbReference type="ARBA" id="ARBA00022884"/>
    </source>
</evidence>
<keyword evidence="2" id="KW-0889">Transcription antitermination</keyword>
<reference evidence="7 8" key="1">
    <citation type="journal article" date="2014" name="Antonie Van Leeuwenhoek">
        <title>Oenococcus alcoholitolerans sp. nov., a lactic acid bacteria isolated from cachaca and ethanol fermentation processes.</title>
        <authorList>
            <person name="Badotti F."/>
            <person name="Moreira A.P."/>
            <person name="Tonon L.A."/>
            <person name="de Lucena B.T."/>
            <person name="Gomes Fde C."/>
            <person name="Kruger R."/>
            <person name="Thompson C.C."/>
            <person name="de Morais M.A.Jr."/>
            <person name="Rosa C.A."/>
            <person name="Thompson F.L."/>
        </authorList>
    </citation>
    <scope>NUCLEOTIDE SEQUENCE [LARGE SCALE GENOMIC DNA]</scope>
    <source>
        <strain evidence="7 8">UFRJ-M7.2.18</strain>
    </source>
</reference>
<organism evidence="7 8">
    <name type="scientific">Oenococcus alcoholitolerans</name>
    <dbReference type="NCBI Taxonomy" id="931074"/>
    <lineage>
        <taxon>Bacteria</taxon>
        <taxon>Bacillati</taxon>
        <taxon>Bacillota</taxon>
        <taxon>Bacilli</taxon>
        <taxon>Lactobacillales</taxon>
        <taxon>Lactobacillaceae</taxon>
        <taxon>Oenococcus</taxon>
    </lineage>
</organism>
<dbReference type="PANTHER" id="PTHR11078:SF3">
    <property type="entry name" value="ANTITERMINATION NUSB DOMAIN-CONTAINING PROTEIN"/>
    <property type="match status" value="1"/>
</dbReference>
<sequence>ITLFEHNAVDDYYNQLVEGVFAVHKELDEEYTSFLKDDWSIERIPKTSIIALRIGIYEIKKRIDIPNKVAVDQATILAETFGDSSDGRFVNGVLANFID</sequence>
<dbReference type="InterPro" id="IPR006027">
    <property type="entry name" value="NusB_RsmB_TIM44"/>
</dbReference>
<name>A0ABR4XQI2_9LACO</name>
<comment type="similarity">
    <text evidence="1">Belongs to the NusB family.</text>
</comment>
<dbReference type="Pfam" id="PF01029">
    <property type="entry name" value="NusB"/>
    <property type="match status" value="1"/>
</dbReference>